<feature type="transmembrane region" description="Helical" evidence="1">
    <location>
        <begin position="254"/>
        <end position="280"/>
    </location>
</feature>
<dbReference type="EMBL" id="CAJHJT010000001">
    <property type="protein sequence ID" value="CAD6995152.1"/>
    <property type="molecule type" value="Genomic_DNA"/>
</dbReference>
<dbReference type="OrthoDB" id="7866065at2759"/>
<dbReference type="AlphaFoldDB" id="A0A811U7B7"/>
<organism evidence="4 5">
    <name type="scientific">Ceratitis capitata</name>
    <name type="common">Mediterranean fruit fly</name>
    <name type="synonym">Tephritis capitata</name>
    <dbReference type="NCBI Taxonomy" id="7213"/>
    <lineage>
        <taxon>Eukaryota</taxon>
        <taxon>Metazoa</taxon>
        <taxon>Ecdysozoa</taxon>
        <taxon>Arthropoda</taxon>
        <taxon>Hexapoda</taxon>
        <taxon>Insecta</taxon>
        <taxon>Pterygota</taxon>
        <taxon>Neoptera</taxon>
        <taxon>Endopterygota</taxon>
        <taxon>Diptera</taxon>
        <taxon>Brachycera</taxon>
        <taxon>Muscomorpha</taxon>
        <taxon>Tephritoidea</taxon>
        <taxon>Tephritidae</taxon>
        <taxon>Ceratitis</taxon>
        <taxon>Ceratitis</taxon>
    </lineage>
</organism>
<feature type="domain" description="Renin receptor-like C-terminal transmembrane spanning segment" evidence="3">
    <location>
        <begin position="238"/>
        <end position="301"/>
    </location>
</feature>
<dbReference type="Proteomes" id="UP000606786">
    <property type="component" value="Unassembled WGS sequence"/>
</dbReference>
<sequence length="302" mass="34034">MFKLYTILSLYAILIQLVFSDDFLILSHPESVAFEASKAVIPIKQMKHILRAVIAESVSTGAEFTALKITNIFKIPKTAYIVNVKLDSTPDYTALGAKAQYTIDGRIPGASLQNVFKFTKSQIFLEFYKTSKDAEFDYLKKLLTKAKVIGGDEVVPELQKLLTADVVEKITVDIKKNYIVTHISNKNIPLDFSKLNDAITKIKAIAGEIFVALLTYGPDSSIPLTENKNISTITTIDPTDHRHYNIPPRYDENYAIIFNIILWFMVAFSLSLYTMILAMINMDPGRNSIIYRMTATRSKKDI</sequence>
<feature type="chain" id="PRO_5032583154" evidence="2">
    <location>
        <begin position="21"/>
        <end position="302"/>
    </location>
</feature>
<evidence type="ECO:0000256" key="2">
    <source>
        <dbReference type="SAM" id="SignalP"/>
    </source>
</evidence>
<dbReference type="InterPro" id="IPR012493">
    <property type="entry name" value="Renin_rcpt"/>
</dbReference>
<dbReference type="InterPro" id="IPR056780">
    <property type="entry name" value="Renin_r_C"/>
</dbReference>
<accession>A0A811U7B7</accession>
<evidence type="ECO:0000313" key="4">
    <source>
        <dbReference type="EMBL" id="CAD6995152.1"/>
    </source>
</evidence>
<keyword evidence="1" id="KW-0812">Transmembrane</keyword>
<dbReference type="GO" id="GO:0009897">
    <property type="term" value="C:external side of plasma membrane"/>
    <property type="evidence" value="ECO:0007669"/>
    <property type="project" value="TreeGrafter"/>
</dbReference>
<gene>
    <name evidence="4" type="ORF">CCAP1982_LOCUS3873</name>
</gene>
<name>A0A811U7B7_CERCA</name>
<keyword evidence="1" id="KW-0472">Membrane</keyword>
<dbReference type="Pfam" id="PF07850">
    <property type="entry name" value="Renin_r"/>
    <property type="match status" value="1"/>
</dbReference>
<proteinExistence type="predicted"/>
<protein>
    <submittedName>
        <fullName evidence="4">(Mediterranean fruit fly) hypothetical protein</fullName>
    </submittedName>
</protein>
<evidence type="ECO:0000256" key="1">
    <source>
        <dbReference type="SAM" id="Phobius"/>
    </source>
</evidence>
<keyword evidence="1" id="KW-1133">Transmembrane helix</keyword>
<keyword evidence="5" id="KW-1185">Reference proteome</keyword>
<keyword evidence="2" id="KW-0732">Signal</keyword>
<dbReference type="PANTHER" id="PTHR13351">
    <property type="entry name" value="RENIN RECEPTOR"/>
    <property type="match status" value="1"/>
</dbReference>
<dbReference type="PANTHER" id="PTHR13351:SF1">
    <property type="entry name" value="RENIN RECEPTOR"/>
    <property type="match status" value="1"/>
</dbReference>
<evidence type="ECO:0000313" key="5">
    <source>
        <dbReference type="Proteomes" id="UP000606786"/>
    </source>
</evidence>
<reference evidence="4" key="1">
    <citation type="submission" date="2020-11" db="EMBL/GenBank/DDBJ databases">
        <authorList>
            <person name="Whitehead M."/>
        </authorList>
    </citation>
    <scope>NUCLEOTIDE SEQUENCE</scope>
    <source>
        <strain evidence="4">EGII</strain>
    </source>
</reference>
<feature type="signal peptide" evidence="2">
    <location>
        <begin position="1"/>
        <end position="20"/>
    </location>
</feature>
<dbReference type="GO" id="GO:0038023">
    <property type="term" value="F:signaling receptor activity"/>
    <property type="evidence" value="ECO:0007669"/>
    <property type="project" value="InterPro"/>
</dbReference>
<evidence type="ECO:0000259" key="3">
    <source>
        <dbReference type="Pfam" id="PF07850"/>
    </source>
</evidence>
<comment type="caution">
    <text evidence="4">The sequence shown here is derived from an EMBL/GenBank/DDBJ whole genome shotgun (WGS) entry which is preliminary data.</text>
</comment>
<dbReference type="GO" id="GO:0030177">
    <property type="term" value="P:positive regulation of Wnt signaling pathway"/>
    <property type="evidence" value="ECO:0007669"/>
    <property type="project" value="TreeGrafter"/>
</dbReference>